<dbReference type="Pfam" id="PF01406">
    <property type="entry name" value="tRNA-synt_1e"/>
    <property type="match status" value="1"/>
</dbReference>
<dbReference type="HAMAP" id="MF_00041">
    <property type="entry name" value="Cys_tRNA_synth"/>
    <property type="match status" value="1"/>
</dbReference>
<dbReference type="EC" id="6.1.1.16" evidence="12"/>
<dbReference type="GO" id="GO:0006423">
    <property type="term" value="P:cysteinyl-tRNA aminoacylation"/>
    <property type="evidence" value="ECO:0007669"/>
    <property type="project" value="UniProtKB-UniRule"/>
</dbReference>
<feature type="binding site" evidence="12">
    <location>
        <position position="250"/>
    </location>
    <ligand>
        <name>Zn(2+)</name>
        <dbReference type="ChEBI" id="CHEBI:29105"/>
    </ligand>
</feature>
<name>A0A2H0TE69_9BACT</name>
<dbReference type="Gene3D" id="3.40.50.620">
    <property type="entry name" value="HUPs"/>
    <property type="match status" value="1"/>
</dbReference>
<comment type="subunit">
    <text evidence="3 12">Monomer.</text>
</comment>
<evidence type="ECO:0000256" key="8">
    <source>
        <dbReference type="ARBA" id="ARBA00022833"/>
    </source>
</evidence>
<comment type="subcellular location">
    <subcellularLocation>
        <location evidence="1 12">Cytoplasm</location>
    </subcellularLocation>
</comment>
<dbReference type="NCBIfam" id="TIGR00435">
    <property type="entry name" value="cysS"/>
    <property type="match status" value="1"/>
</dbReference>
<keyword evidence="11 12" id="KW-0030">Aminoacyl-tRNA synthetase</keyword>
<dbReference type="InterPro" id="IPR009080">
    <property type="entry name" value="tRNAsynth_Ia_anticodon-bd"/>
</dbReference>
<feature type="domain" description="Cysteinyl-tRNA synthetase class Ia DALR" evidence="15">
    <location>
        <begin position="358"/>
        <end position="381"/>
    </location>
</feature>
<comment type="catalytic activity">
    <reaction evidence="12">
        <text>tRNA(Cys) + L-cysteine + ATP = L-cysteinyl-tRNA(Cys) + AMP + diphosphate</text>
        <dbReference type="Rhea" id="RHEA:17773"/>
        <dbReference type="Rhea" id="RHEA-COMP:9661"/>
        <dbReference type="Rhea" id="RHEA-COMP:9679"/>
        <dbReference type="ChEBI" id="CHEBI:30616"/>
        <dbReference type="ChEBI" id="CHEBI:33019"/>
        <dbReference type="ChEBI" id="CHEBI:35235"/>
        <dbReference type="ChEBI" id="CHEBI:78442"/>
        <dbReference type="ChEBI" id="CHEBI:78517"/>
        <dbReference type="ChEBI" id="CHEBI:456215"/>
        <dbReference type="EC" id="6.1.1.16"/>
    </reaction>
</comment>
<evidence type="ECO:0000256" key="9">
    <source>
        <dbReference type="ARBA" id="ARBA00022840"/>
    </source>
</evidence>
<keyword evidence="8 12" id="KW-0862">Zinc</keyword>
<dbReference type="SUPFAM" id="SSF52374">
    <property type="entry name" value="Nucleotidylyl transferase"/>
    <property type="match status" value="1"/>
</dbReference>
<dbReference type="EMBL" id="PFCO01000001">
    <property type="protein sequence ID" value="PIR69842.1"/>
    <property type="molecule type" value="Genomic_DNA"/>
</dbReference>
<comment type="similarity">
    <text evidence="2 12">Belongs to the class-I aminoacyl-tRNA synthetase family.</text>
</comment>
<comment type="cofactor">
    <cofactor evidence="12">
        <name>Zn(2+)</name>
        <dbReference type="ChEBI" id="CHEBI:29105"/>
    </cofactor>
    <text evidence="12">Binds 1 zinc ion per subunit.</text>
</comment>
<reference evidence="17" key="1">
    <citation type="submission" date="2017-09" db="EMBL/GenBank/DDBJ databases">
        <title>Depth-based differentiation of microbial function through sediment-hosted aquifers and enrichment of novel symbionts in the deep terrestrial subsurface.</title>
        <authorList>
            <person name="Probst A.J."/>
            <person name="Ladd B."/>
            <person name="Jarett J.K."/>
            <person name="Geller-Mcgrath D.E."/>
            <person name="Sieber C.M.K."/>
            <person name="Emerson J.B."/>
            <person name="Anantharaman K."/>
            <person name="Thomas B.C."/>
            <person name="Malmstrom R."/>
            <person name="Stieglmeier M."/>
            <person name="Klingl A."/>
            <person name="Woyke T."/>
            <person name="Ryan C.M."/>
            <person name="Banfield J.F."/>
        </authorList>
    </citation>
    <scope>NUCLEOTIDE SEQUENCE [LARGE SCALE GENOMIC DNA]</scope>
</reference>
<dbReference type="InterPro" id="IPR015803">
    <property type="entry name" value="Cys-tRNA-ligase"/>
</dbReference>
<dbReference type="InterPro" id="IPR024909">
    <property type="entry name" value="Cys-tRNA/MSH_ligase"/>
</dbReference>
<evidence type="ECO:0000256" key="12">
    <source>
        <dbReference type="HAMAP-Rule" id="MF_00041"/>
    </source>
</evidence>
<evidence type="ECO:0000256" key="2">
    <source>
        <dbReference type="ARBA" id="ARBA00005594"/>
    </source>
</evidence>
<feature type="binding site" evidence="12">
    <location>
        <position position="285"/>
    </location>
    <ligand>
        <name>ATP</name>
        <dbReference type="ChEBI" id="CHEBI:30616"/>
    </ligand>
</feature>
<dbReference type="PANTHER" id="PTHR10890">
    <property type="entry name" value="CYSTEINYL-TRNA SYNTHETASE"/>
    <property type="match status" value="1"/>
</dbReference>
<dbReference type="Pfam" id="PF09190">
    <property type="entry name" value="DALR_2"/>
    <property type="match status" value="1"/>
</dbReference>
<keyword evidence="4 12" id="KW-0963">Cytoplasm</keyword>
<proteinExistence type="inferred from homology"/>
<dbReference type="Gene3D" id="1.20.120.1910">
    <property type="entry name" value="Cysteine-tRNA ligase, C-terminal anti-codon recognition domain"/>
    <property type="match status" value="1"/>
</dbReference>
<evidence type="ECO:0000313" key="16">
    <source>
        <dbReference type="EMBL" id="PIR69842.1"/>
    </source>
</evidence>
<keyword evidence="6 12" id="KW-0479">Metal-binding</keyword>
<dbReference type="AlphaFoldDB" id="A0A2H0TE69"/>
<evidence type="ECO:0000256" key="11">
    <source>
        <dbReference type="ARBA" id="ARBA00023146"/>
    </source>
</evidence>
<keyword evidence="5 12" id="KW-0436">Ligase</keyword>
<feature type="binding site" evidence="12">
    <location>
        <position position="254"/>
    </location>
    <ligand>
        <name>Zn(2+)</name>
        <dbReference type="ChEBI" id="CHEBI:29105"/>
    </ligand>
</feature>
<dbReference type="PANTHER" id="PTHR10890:SF3">
    <property type="entry name" value="CYSTEINE--TRNA LIGASE, CYTOPLASMIC"/>
    <property type="match status" value="1"/>
</dbReference>
<feature type="compositionally biased region" description="Basic and acidic residues" evidence="13">
    <location>
        <begin position="407"/>
        <end position="420"/>
    </location>
</feature>
<dbReference type="GO" id="GO:0004817">
    <property type="term" value="F:cysteine-tRNA ligase activity"/>
    <property type="evidence" value="ECO:0007669"/>
    <property type="project" value="UniProtKB-UniRule"/>
</dbReference>
<feature type="binding site" evidence="12">
    <location>
        <position position="33"/>
    </location>
    <ligand>
        <name>Zn(2+)</name>
        <dbReference type="ChEBI" id="CHEBI:29105"/>
    </ligand>
</feature>
<dbReference type="Proteomes" id="UP000231503">
    <property type="component" value="Unassembled WGS sequence"/>
</dbReference>
<keyword evidence="9 12" id="KW-0067">ATP-binding</keyword>
<dbReference type="InterPro" id="IPR015273">
    <property type="entry name" value="Cys-tRNA-synt_Ia_DALR"/>
</dbReference>
<evidence type="ECO:0000259" key="14">
    <source>
        <dbReference type="Pfam" id="PF01406"/>
    </source>
</evidence>
<evidence type="ECO:0000256" key="1">
    <source>
        <dbReference type="ARBA" id="ARBA00004496"/>
    </source>
</evidence>
<dbReference type="GO" id="GO:0005524">
    <property type="term" value="F:ATP binding"/>
    <property type="evidence" value="ECO:0007669"/>
    <property type="project" value="UniProtKB-UniRule"/>
</dbReference>
<dbReference type="CDD" id="cd00672">
    <property type="entry name" value="CysRS_core"/>
    <property type="match status" value="1"/>
</dbReference>
<feature type="domain" description="tRNA synthetases class I catalytic" evidence="14">
    <location>
        <begin position="20"/>
        <end position="329"/>
    </location>
</feature>
<dbReference type="InterPro" id="IPR014729">
    <property type="entry name" value="Rossmann-like_a/b/a_fold"/>
</dbReference>
<evidence type="ECO:0000256" key="4">
    <source>
        <dbReference type="ARBA" id="ARBA00022490"/>
    </source>
</evidence>
<feature type="short sequence motif" description="'KMSKS' region" evidence="12">
    <location>
        <begin position="282"/>
        <end position="286"/>
    </location>
</feature>
<evidence type="ECO:0000256" key="6">
    <source>
        <dbReference type="ARBA" id="ARBA00022723"/>
    </source>
</evidence>
<sequence>MPAIQKLTLYNTLSHKKDLFQPLHGRDVGYYTCGPTVYQYAHIGNLRTYIFEDILKRTLVLSGYRVKHIMNITDVGHLTSDEDTGEDKVEKEATRQKKTAEELARFYEDAFKKDLKLLNILSPDAFPRATEHIEEQIRLIKTLEKKGYAYKISDGVYFDTKKFKAYGALWKTKPANAQKSERIQTEEKKNEQDFALWKFSNPSEKRQMEWDSPWGKGFPGWHIECSAMSMKYLGEEFDIHAGGIDHIPVHHTNELAQSEAATGKQFVRFWLHGNFLQVDGKRMGKSEGNLLTLDELYKKGFHALDYRYFVVGTHYRSPLLFSLEALAGARAARHRIVQHIQKLLQTHKKKDNHGFRNAFTKALADDLNTPQALAAFWDHADTVSLADILWADKILGLGLQSIKKPNPPKDIKKLARQRDDHRKKKEWKKADELRDTIQNHGWLIDDTPQGPVFIQKEIK</sequence>
<keyword evidence="10 12" id="KW-0648">Protein biosynthesis</keyword>
<feature type="region of interest" description="Disordered" evidence="13">
    <location>
        <begin position="407"/>
        <end position="427"/>
    </location>
</feature>
<organism evidence="16 17">
    <name type="scientific">Candidatus Niyogibacteria bacterium CG10_big_fil_rev_8_21_14_0_10_46_36</name>
    <dbReference type="NCBI Taxonomy" id="1974726"/>
    <lineage>
        <taxon>Bacteria</taxon>
        <taxon>Candidatus Niyogiibacteriota</taxon>
    </lineage>
</organism>
<keyword evidence="7 12" id="KW-0547">Nucleotide-binding</keyword>
<evidence type="ECO:0000256" key="13">
    <source>
        <dbReference type="SAM" id="MobiDB-lite"/>
    </source>
</evidence>
<dbReference type="SUPFAM" id="SSF47323">
    <property type="entry name" value="Anticodon-binding domain of a subclass of class I aminoacyl-tRNA synthetases"/>
    <property type="match status" value="1"/>
</dbReference>
<dbReference type="GO" id="GO:0005829">
    <property type="term" value="C:cytosol"/>
    <property type="evidence" value="ECO:0007669"/>
    <property type="project" value="TreeGrafter"/>
</dbReference>
<evidence type="ECO:0000259" key="15">
    <source>
        <dbReference type="Pfam" id="PF09190"/>
    </source>
</evidence>
<dbReference type="InterPro" id="IPR032678">
    <property type="entry name" value="tRNA-synt_1_cat_dom"/>
</dbReference>
<accession>A0A2H0TE69</accession>
<feature type="binding site" evidence="12">
    <location>
        <position position="225"/>
    </location>
    <ligand>
        <name>Zn(2+)</name>
        <dbReference type="ChEBI" id="CHEBI:29105"/>
    </ligand>
</feature>
<evidence type="ECO:0000313" key="17">
    <source>
        <dbReference type="Proteomes" id="UP000231503"/>
    </source>
</evidence>
<evidence type="ECO:0000256" key="10">
    <source>
        <dbReference type="ARBA" id="ARBA00022917"/>
    </source>
</evidence>
<gene>
    <name evidence="12" type="primary">cysS</name>
    <name evidence="16" type="ORF">COU47_00170</name>
</gene>
<evidence type="ECO:0000256" key="5">
    <source>
        <dbReference type="ARBA" id="ARBA00022598"/>
    </source>
</evidence>
<dbReference type="PRINTS" id="PR00983">
    <property type="entry name" value="TRNASYNTHCYS"/>
</dbReference>
<evidence type="ECO:0000256" key="7">
    <source>
        <dbReference type="ARBA" id="ARBA00022741"/>
    </source>
</evidence>
<dbReference type="GO" id="GO:0008270">
    <property type="term" value="F:zinc ion binding"/>
    <property type="evidence" value="ECO:0007669"/>
    <property type="project" value="UniProtKB-UniRule"/>
</dbReference>
<feature type="short sequence motif" description="'HIGH' region" evidence="12">
    <location>
        <begin position="35"/>
        <end position="45"/>
    </location>
</feature>
<evidence type="ECO:0000256" key="3">
    <source>
        <dbReference type="ARBA" id="ARBA00011245"/>
    </source>
</evidence>
<comment type="caution">
    <text evidence="16">The sequence shown here is derived from an EMBL/GenBank/DDBJ whole genome shotgun (WGS) entry which is preliminary data.</text>
</comment>
<protein>
    <recommendedName>
        <fullName evidence="12">Cysteine--tRNA ligase</fullName>
        <ecNumber evidence="12">6.1.1.16</ecNumber>
    </recommendedName>
    <alternativeName>
        <fullName evidence="12">Cysteinyl-tRNA synthetase</fullName>
        <shortName evidence="12">CysRS</shortName>
    </alternativeName>
</protein>